<protein>
    <recommendedName>
        <fullName evidence="3">DUF2117 domain-containing protein</fullName>
    </recommendedName>
</protein>
<dbReference type="InterPro" id="IPR012032">
    <property type="entry name" value="UCP006598"/>
</dbReference>
<evidence type="ECO:0000313" key="1">
    <source>
        <dbReference type="EMBL" id="MCQ6963457.1"/>
    </source>
</evidence>
<name>A0AAE3KY86_9EURY</name>
<sequence length="388" mass="42058">MDIGIVVHGPDIVDSGMALRIIKLLEGFGTFSAVMAGTIGKTAVLDAHLEELIDIRMSLRPSACIEEFFLTKDAVVLLNHGKTIDNGRIFANMVVSNLRDRDLKPLVHVERPSSGDGEVIPWNVLSVSFAAELSRILGIGLSRVPEIVTPVSIEDQGHRIIRRVFGVHPGENILINGIVVAYALSADVSIVTEDGFVTEINGATIKEHGLEKLHNYEERTPVDITKCWIKSGPLRGNNFSARLYSKKGSSERLTGKGAGNGGMAPSASVRAAIIDHEAERSFELAAGAQVAVTIGDDTTEIAGDILYRLGIPIIGITDGDADGFTHRKHMFPGSLVFRLQPGHDDIVGRKIRTDIFGGNNSEYFSSITELHNKIALLAKDCVKFTRNY</sequence>
<comment type="caution">
    <text evidence="1">The sequence shown here is derived from an EMBL/GenBank/DDBJ whole genome shotgun (WGS) entry which is preliminary data.</text>
</comment>
<keyword evidence="2" id="KW-1185">Reference proteome</keyword>
<accession>A0AAE3KY86</accession>
<gene>
    <name evidence="1" type="ORF">PV02_09575</name>
</gene>
<dbReference type="PIRSF" id="PIRSF006598">
    <property type="entry name" value="UCP006598"/>
    <property type="match status" value="1"/>
</dbReference>
<dbReference type="Proteomes" id="UP001206983">
    <property type="component" value="Unassembled WGS sequence"/>
</dbReference>
<dbReference type="Pfam" id="PF09890">
    <property type="entry name" value="DUF2117"/>
    <property type="match status" value="1"/>
</dbReference>
<dbReference type="AlphaFoldDB" id="A0AAE3KY86"/>
<evidence type="ECO:0008006" key="3">
    <source>
        <dbReference type="Google" id="ProtNLM"/>
    </source>
</evidence>
<organism evidence="1 2">
    <name type="scientific">Methanolobus chelungpuianus</name>
    <dbReference type="NCBI Taxonomy" id="502115"/>
    <lineage>
        <taxon>Archaea</taxon>
        <taxon>Methanobacteriati</taxon>
        <taxon>Methanobacteriota</taxon>
        <taxon>Stenosarchaea group</taxon>
        <taxon>Methanomicrobia</taxon>
        <taxon>Methanosarcinales</taxon>
        <taxon>Methanosarcinaceae</taxon>
        <taxon>Methanolobus</taxon>
    </lineage>
</organism>
<reference evidence="1 2" key="1">
    <citation type="journal article" date="2011" name="Appl. Environ. Microbiol.">
        <title>Methanogenic archaea isolated from Taiwan's Chelungpu fault.</title>
        <authorList>
            <person name="Wu S.Y."/>
            <person name="Lai M.C."/>
        </authorList>
    </citation>
    <scope>NUCLEOTIDE SEQUENCE [LARGE SCALE GENOMIC DNA]</scope>
    <source>
        <strain evidence="1 2">St545Mb</strain>
    </source>
</reference>
<evidence type="ECO:0000313" key="2">
    <source>
        <dbReference type="Proteomes" id="UP001206983"/>
    </source>
</evidence>
<proteinExistence type="predicted"/>
<dbReference type="EMBL" id="JTEO01000005">
    <property type="protein sequence ID" value="MCQ6963457.1"/>
    <property type="molecule type" value="Genomic_DNA"/>
</dbReference>